<proteinExistence type="predicted"/>
<gene>
    <name evidence="2" type="ORF">J121_2354</name>
</gene>
<dbReference type="STRING" id="1306953.J121_2354"/>
<organism evidence="2 3">
    <name type="scientific">Qipengyuania citrea LAMA 915</name>
    <dbReference type="NCBI Taxonomy" id="1306953"/>
    <lineage>
        <taxon>Bacteria</taxon>
        <taxon>Pseudomonadati</taxon>
        <taxon>Pseudomonadota</taxon>
        <taxon>Alphaproteobacteria</taxon>
        <taxon>Sphingomonadales</taxon>
        <taxon>Erythrobacteraceae</taxon>
        <taxon>Qipengyuania</taxon>
    </lineage>
</organism>
<keyword evidence="1" id="KW-0472">Membrane</keyword>
<comment type="caution">
    <text evidence="2">The sequence shown here is derived from an EMBL/GenBank/DDBJ whole genome shotgun (WGS) entry which is preliminary data.</text>
</comment>
<reference evidence="2" key="1">
    <citation type="submission" date="2015-02" db="EMBL/GenBank/DDBJ databases">
        <authorList>
            <person name="Chooi Y.-H."/>
        </authorList>
    </citation>
    <scope>NUCLEOTIDE SEQUENCE [LARGE SCALE GENOMIC DNA]</scope>
    <source>
        <strain evidence="2">LAMA 915</strain>
    </source>
</reference>
<dbReference type="PATRIC" id="fig|1306953.7.peg.2430"/>
<sequence>MMRREFTGRDMAMVMVAGFGVVVAVNFYMASLAIGGFGGVVVENSYVASQKFNGWLDEAREGRKLGYAAQMARAADGRLMVTTQGVPAAARVSADLRRPLGRPQDMSLQLEQAGAGSYLSAETLPAGRWIARVTIAVGDQRWMDEAEVQ</sequence>
<dbReference type="InterPro" id="IPR008620">
    <property type="entry name" value="FixH"/>
</dbReference>
<dbReference type="EMBL" id="JYNE01000027">
    <property type="protein sequence ID" value="KNH01335.1"/>
    <property type="molecule type" value="Genomic_DNA"/>
</dbReference>
<evidence type="ECO:0000256" key="1">
    <source>
        <dbReference type="SAM" id="Phobius"/>
    </source>
</evidence>
<keyword evidence="1" id="KW-1133">Transmembrane helix</keyword>
<name>A0A0L1KBB7_9SPHN</name>
<evidence type="ECO:0000313" key="3">
    <source>
        <dbReference type="Proteomes" id="UP000037446"/>
    </source>
</evidence>
<keyword evidence="1" id="KW-0812">Transmembrane</keyword>
<dbReference type="Proteomes" id="UP000037446">
    <property type="component" value="Unassembled WGS sequence"/>
</dbReference>
<accession>A0A0L1KBB7</accession>
<feature type="transmembrane region" description="Helical" evidence="1">
    <location>
        <begin position="12"/>
        <end position="42"/>
    </location>
</feature>
<evidence type="ECO:0000313" key="2">
    <source>
        <dbReference type="EMBL" id="KNH01335.1"/>
    </source>
</evidence>
<dbReference type="Pfam" id="PF05751">
    <property type="entry name" value="FixH"/>
    <property type="match status" value="1"/>
</dbReference>
<protein>
    <submittedName>
        <fullName evidence="2">Type cbb3 cytochrome oxidase biogenesis protein CcoH</fullName>
    </submittedName>
</protein>
<dbReference type="AlphaFoldDB" id="A0A0L1KBB7"/>